<dbReference type="GO" id="GO:0008773">
    <property type="term" value="F:[protein-PII] uridylyltransferase activity"/>
    <property type="evidence" value="ECO:0007669"/>
    <property type="project" value="InterPro"/>
</dbReference>
<evidence type="ECO:0000313" key="5">
    <source>
        <dbReference type="Proteomes" id="UP000321201"/>
    </source>
</evidence>
<dbReference type="InterPro" id="IPR005105">
    <property type="entry name" value="GlnD_Uridyltrans_N"/>
</dbReference>
<dbReference type="Pfam" id="PF10335">
    <property type="entry name" value="DUF294_C"/>
    <property type="match status" value="1"/>
</dbReference>
<dbReference type="InterPro" id="IPR051257">
    <property type="entry name" value="Diverse_CBS-Domain"/>
</dbReference>
<dbReference type="InterPro" id="IPR018821">
    <property type="entry name" value="DUF294_put_nucleoTrafse_sb-bd"/>
</dbReference>
<dbReference type="SUPFAM" id="SSF81301">
    <property type="entry name" value="Nucleotidyltransferase"/>
    <property type="match status" value="1"/>
</dbReference>
<dbReference type="InParanoid" id="A0A5C7F2H5"/>
<dbReference type="OrthoDB" id="9808528at2"/>
<dbReference type="InterPro" id="IPR000644">
    <property type="entry name" value="CBS_dom"/>
</dbReference>
<evidence type="ECO:0000256" key="1">
    <source>
        <dbReference type="ARBA" id="ARBA00023122"/>
    </source>
</evidence>
<feature type="domain" description="CBS" evidence="3">
    <location>
        <begin position="104"/>
        <end position="160"/>
    </location>
</feature>
<accession>A0A5C7F2H5</accession>
<dbReference type="Proteomes" id="UP000321201">
    <property type="component" value="Unassembled WGS sequence"/>
</dbReference>
<dbReference type="SMR" id="A0A5C7F2H5"/>
<sequence>MPGSATDGARTMADKAMALETRGTCAAETPPMDRLLSTLVREPVTCLPDASIASVLQTMHRYAIGSIVVVDQEQRPIGIFTLHDLLSRVALPQRNLTEPIAQVMTRDLTTLPPKATAYEAALAMVRHGIRHVLVVDSGRLIGVISEKDLFSLQRVSMRQLSQDIKNADSLESLKQFSAEVRTLAQSMLVQGVAAEQLTQFIASLNDLLTQRLIDLEFRQEELGAIRLCWLALGSEGRLEQTLSTDQDNGIIFEPPAGTTPEAVRERLLPIAKRINLALDACGFPLCKGDIMASNPQWCLSAAEWRAKFAAWIDSGSPEALLHGSIFFDFRPLHGESRLAAELRAWLMSRVCTNRRFLHQMAENALRNRPPLGFFRDFALDGSGEHRDTIDLKLNGATLFVDAARILSLQTGVPATNTAQRLRLSADKMGIDRDEVESWIEAFYFIQRLRLRNQHQQNLHGKPMGNRINPYALNRLERHILKEAFRQAKALQARLALDYQVAGSG</sequence>
<dbReference type="Pfam" id="PF03445">
    <property type="entry name" value="DUF294"/>
    <property type="match status" value="1"/>
</dbReference>
<proteinExistence type="predicted"/>
<keyword evidence="5" id="KW-1185">Reference proteome</keyword>
<dbReference type="Gene3D" id="3.10.580.10">
    <property type="entry name" value="CBS-domain"/>
    <property type="match status" value="1"/>
</dbReference>
<reference evidence="4 5" key="1">
    <citation type="submission" date="2019-08" db="EMBL/GenBank/DDBJ databases">
        <title>Pelomicrobium methylotrophicum gen. nov., sp. nov. a moderately thermophilic, facultatively anaerobic, lithoautotrophic and methylotrophic bacterium isolated from a terrestrial mud volcano.</title>
        <authorList>
            <person name="Slobodkina G.B."/>
            <person name="Merkel A.Y."/>
            <person name="Slobodkin A.I."/>
        </authorList>
    </citation>
    <scope>NUCLEOTIDE SEQUENCE [LARGE SCALE GENOMIC DNA]</scope>
    <source>
        <strain evidence="4 5">SM250</strain>
    </source>
</reference>
<dbReference type="PANTHER" id="PTHR43080">
    <property type="entry name" value="CBS DOMAIN-CONTAINING PROTEIN CBSX3, MITOCHONDRIAL"/>
    <property type="match status" value="1"/>
</dbReference>
<protein>
    <submittedName>
        <fullName evidence="4">CBS domain-containing protein</fullName>
    </submittedName>
</protein>
<organism evidence="4 5">
    <name type="scientific">Pelomicrobium methylotrophicum</name>
    <dbReference type="NCBI Taxonomy" id="2602750"/>
    <lineage>
        <taxon>Bacteria</taxon>
        <taxon>Pseudomonadati</taxon>
        <taxon>Pseudomonadota</taxon>
        <taxon>Hydrogenophilia</taxon>
        <taxon>Hydrogenophilia incertae sedis</taxon>
        <taxon>Pelomicrobium</taxon>
    </lineage>
</organism>
<feature type="domain" description="CBS" evidence="3">
    <location>
        <begin position="39"/>
        <end position="98"/>
    </location>
</feature>
<keyword evidence="1 2" id="KW-0129">CBS domain</keyword>
<dbReference type="InterPro" id="IPR046342">
    <property type="entry name" value="CBS_dom_sf"/>
</dbReference>
<dbReference type="PANTHER" id="PTHR43080:SF2">
    <property type="entry name" value="CBS DOMAIN-CONTAINING PROTEIN"/>
    <property type="match status" value="1"/>
</dbReference>
<dbReference type="SMART" id="SM00116">
    <property type="entry name" value="CBS"/>
    <property type="match status" value="2"/>
</dbReference>
<dbReference type="AlphaFoldDB" id="A0A5C7F2H5"/>
<dbReference type="Pfam" id="PF00571">
    <property type="entry name" value="CBS"/>
    <property type="match status" value="2"/>
</dbReference>
<dbReference type="InterPro" id="IPR043519">
    <property type="entry name" value="NT_sf"/>
</dbReference>
<dbReference type="CDD" id="cd05401">
    <property type="entry name" value="NT_GlnE_GlnD_like"/>
    <property type="match status" value="1"/>
</dbReference>
<evidence type="ECO:0000256" key="2">
    <source>
        <dbReference type="PROSITE-ProRule" id="PRU00703"/>
    </source>
</evidence>
<comment type="caution">
    <text evidence="4">The sequence shown here is derived from an EMBL/GenBank/DDBJ whole genome shotgun (WGS) entry which is preliminary data.</text>
</comment>
<dbReference type="SUPFAM" id="SSF54631">
    <property type="entry name" value="CBS-domain pair"/>
    <property type="match status" value="1"/>
</dbReference>
<evidence type="ECO:0000313" key="4">
    <source>
        <dbReference type="EMBL" id="TXF13697.1"/>
    </source>
</evidence>
<dbReference type="PROSITE" id="PS51371">
    <property type="entry name" value="CBS"/>
    <property type="match status" value="2"/>
</dbReference>
<gene>
    <name evidence="4" type="ORF">FR698_00885</name>
</gene>
<evidence type="ECO:0000259" key="3">
    <source>
        <dbReference type="PROSITE" id="PS51371"/>
    </source>
</evidence>
<dbReference type="EMBL" id="VPFL01000001">
    <property type="protein sequence ID" value="TXF13697.1"/>
    <property type="molecule type" value="Genomic_DNA"/>
</dbReference>
<name>A0A5C7F2H5_9PROT</name>